<evidence type="ECO:0000313" key="5">
    <source>
        <dbReference type="Proteomes" id="UP000649617"/>
    </source>
</evidence>
<protein>
    <recommendedName>
        <fullName evidence="6">EF-hand domain-containing protein</fullName>
    </recommendedName>
</protein>
<dbReference type="InterPro" id="IPR018247">
    <property type="entry name" value="EF_Hand_1_Ca_BS"/>
</dbReference>
<evidence type="ECO:0000256" key="2">
    <source>
        <dbReference type="SAM" id="Coils"/>
    </source>
</evidence>
<dbReference type="EMBL" id="CAJNIZ010003224">
    <property type="protein sequence ID" value="CAE7220169.1"/>
    <property type="molecule type" value="Genomic_DNA"/>
</dbReference>
<dbReference type="InterPro" id="IPR011992">
    <property type="entry name" value="EF-hand-dom_pair"/>
</dbReference>
<keyword evidence="1" id="KW-0106">Calcium</keyword>
<keyword evidence="5" id="KW-1185">Reference proteome</keyword>
<feature type="region of interest" description="Disordered" evidence="3">
    <location>
        <begin position="85"/>
        <end position="105"/>
    </location>
</feature>
<name>A0A812K452_SYMPI</name>
<evidence type="ECO:0000256" key="1">
    <source>
        <dbReference type="ARBA" id="ARBA00022837"/>
    </source>
</evidence>
<evidence type="ECO:0000313" key="4">
    <source>
        <dbReference type="EMBL" id="CAE7220169.1"/>
    </source>
</evidence>
<keyword evidence="2" id="KW-0175">Coiled coil</keyword>
<dbReference type="PROSITE" id="PS00018">
    <property type="entry name" value="EF_HAND_1"/>
    <property type="match status" value="1"/>
</dbReference>
<sequence>MLHSLDLALNHFLHAFSILQAWFDSDHDDYLDAKELQQALHLGLLLAIHRGCLDRTCARTIHHDLSAAITTIDFADDGSFSSDAERKSLSSAEESRSKPDRDGEREKNLACIKEMSYWYGMIVSIPDDVLWVLAQCDSSGNGRISRDEASEAAIPAMAMWHALADKNFQRQWQPHVTCFTNRLQMKLGNTIKLEAQRNGRNELKMELTKLEESMEAFLKEKAKSLPEQLEAIVQSSDLDDGNLIFKGHDALVQGHTIAPRIANALEDGQKEVEDQAREELQALVTRQMTELKEAKDGLITTLKTKCEQNWTLLEEFDDVRLAEEASVKVAQEELDDLYKLVFRLVDLISNAEDGVYPVMRQQDGLRRTLIPDGVKPSKPTPETHPTLFRALDKAERTESSLQRVSHRPLPAAARLRRLVAAAAGLFDCLGLQQDN</sequence>
<dbReference type="Proteomes" id="UP000649617">
    <property type="component" value="Unassembled WGS sequence"/>
</dbReference>
<reference evidence="4" key="1">
    <citation type="submission" date="2021-02" db="EMBL/GenBank/DDBJ databases">
        <authorList>
            <person name="Dougan E. K."/>
            <person name="Rhodes N."/>
            <person name="Thang M."/>
            <person name="Chan C."/>
        </authorList>
    </citation>
    <scope>NUCLEOTIDE SEQUENCE</scope>
</reference>
<feature type="coiled-coil region" evidence="2">
    <location>
        <begin position="193"/>
        <end position="220"/>
    </location>
</feature>
<evidence type="ECO:0000256" key="3">
    <source>
        <dbReference type="SAM" id="MobiDB-lite"/>
    </source>
</evidence>
<organism evidence="4 5">
    <name type="scientific">Symbiodinium pilosum</name>
    <name type="common">Dinoflagellate</name>
    <dbReference type="NCBI Taxonomy" id="2952"/>
    <lineage>
        <taxon>Eukaryota</taxon>
        <taxon>Sar</taxon>
        <taxon>Alveolata</taxon>
        <taxon>Dinophyceae</taxon>
        <taxon>Suessiales</taxon>
        <taxon>Symbiodiniaceae</taxon>
        <taxon>Symbiodinium</taxon>
    </lineage>
</organism>
<proteinExistence type="predicted"/>
<dbReference type="AlphaFoldDB" id="A0A812K452"/>
<gene>
    <name evidence="4" type="ORF">SPIL2461_LOCUS2860</name>
</gene>
<comment type="caution">
    <text evidence="4">The sequence shown here is derived from an EMBL/GenBank/DDBJ whole genome shotgun (WGS) entry which is preliminary data.</text>
</comment>
<dbReference type="OrthoDB" id="448977at2759"/>
<dbReference type="SUPFAM" id="SSF47473">
    <property type="entry name" value="EF-hand"/>
    <property type="match status" value="1"/>
</dbReference>
<feature type="non-terminal residue" evidence="4">
    <location>
        <position position="435"/>
    </location>
</feature>
<evidence type="ECO:0008006" key="6">
    <source>
        <dbReference type="Google" id="ProtNLM"/>
    </source>
</evidence>
<accession>A0A812K452</accession>